<keyword evidence="1" id="KW-0732">Signal</keyword>
<feature type="chain" id="PRO_5043911311" evidence="1">
    <location>
        <begin position="21"/>
        <end position="683"/>
    </location>
</feature>
<gene>
    <name evidence="2" type="ORF">NDN08_002097</name>
</gene>
<dbReference type="EMBL" id="JAMWBK010000004">
    <property type="protein sequence ID" value="KAJ8905590.1"/>
    <property type="molecule type" value="Genomic_DNA"/>
</dbReference>
<comment type="caution">
    <text evidence="2">The sequence shown here is derived from an EMBL/GenBank/DDBJ whole genome shotgun (WGS) entry which is preliminary data.</text>
</comment>
<dbReference type="InterPro" id="IPR017853">
    <property type="entry name" value="GH"/>
</dbReference>
<organism evidence="2 3">
    <name type="scientific">Rhodosorus marinus</name>
    <dbReference type="NCBI Taxonomy" id="101924"/>
    <lineage>
        <taxon>Eukaryota</taxon>
        <taxon>Rhodophyta</taxon>
        <taxon>Stylonematophyceae</taxon>
        <taxon>Stylonematales</taxon>
        <taxon>Stylonemataceae</taxon>
        <taxon>Rhodosorus</taxon>
    </lineage>
</organism>
<feature type="signal peptide" evidence="1">
    <location>
        <begin position="1"/>
        <end position="20"/>
    </location>
</feature>
<keyword evidence="3" id="KW-1185">Reference proteome</keyword>
<dbReference type="Gene3D" id="2.60.120.1200">
    <property type="match status" value="1"/>
</dbReference>
<accession>A0AAV8USQ6</accession>
<dbReference type="Gene3D" id="2.60.40.1180">
    <property type="entry name" value="Golgi alpha-mannosidase II"/>
    <property type="match status" value="1"/>
</dbReference>
<evidence type="ECO:0000313" key="3">
    <source>
        <dbReference type="Proteomes" id="UP001157974"/>
    </source>
</evidence>
<dbReference type="InterPro" id="IPR013780">
    <property type="entry name" value="Glyco_hydro_b"/>
</dbReference>
<dbReference type="SUPFAM" id="SSF51445">
    <property type="entry name" value="(Trans)glycosidases"/>
    <property type="match status" value="1"/>
</dbReference>
<evidence type="ECO:0000256" key="1">
    <source>
        <dbReference type="SAM" id="SignalP"/>
    </source>
</evidence>
<name>A0AAV8USQ6_9RHOD</name>
<proteinExistence type="predicted"/>
<evidence type="ECO:0000313" key="2">
    <source>
        <dbReference type="EMBL" id="KAJ8905590.1"/>
    </source>
</evidence>
<protein>
    <submittedName>
        <fullName evidence="2">Uncharacterized protein</fullName>
    </submittedName>
</protein>
<dbReference type="Proteomes" id="UP001157974">
    <property type="component" value="Unassembled WGS sequence"/>
</dbReference>
<sequence>MKACWVTVFVVLVTTSSVTSYSVTVRADFGCTLRTGNVDVFSRRQYVNGHGTFKPDTDVVPQRMLDYLTTVLQVSFSRSTKGPFKEGTFPTRAARFLVEEDGKRDLNNKQCKRCNTYQLRFLSEKRVVADDPFMIPRITRNKSMREKAVSYAGNFFRYFFDDQYVLPSYYECFNEPMGKASRLKKAHESHDDFVARITELCTELCEELEGYSKKVLTGGPAAAFVRPSFKDFALFKKRMKIWLDGAAKKRCQKFISEHVYNIGGSYAEANLDLIETYSSWLSENGKPQPYLVSEMGQYISNWYSRARREAAPPLSSRDFSIMNEALKVLMMLMRIPNNVLQVITFINMETQEQRDIDNGNHYPWSLINEKRNGNVEFTNLVKYFELLKGLDGEFIYTSSNNVQVSVNAVSTRFKGYIIMQNLIDSEATVNLLFPHGRDPLKWFERRRLRINKKPLSPQERAQSILVGGDLWWTVSRQEKKGDRIFLPSQVVLFPYETTVFEVAFDKPSRERRKVNRSRHYASYVRDHNNNKPDFPAPIEKNKKVHYYFENLPNTPGGVVAIRISHSRAYGSEDKPSVFVNDVRVPPESFSAEVAGGYKKFDDGKYYGVFIFHYNLEDIVKRQFPKVSVSYPDSGGWSVSVVLEIDQCSNSSCCVLGNRKNRKPCPANIDAGKLRPHPTPIPRP</sequence>
<reference evidence="2 3" key="1">
    <citation type="journal article" date="2023" name="Nat. Commun.">
        <title>Origin of minicircular mitochondrial genomes in red algae.</title>
        <authorList>
            <person name="Lee Y."/>
            <person name="Cho C.H."/>
            <person name="Lee Y.M."/>
            <person name="Park S.I."/>
            <person name="Yang J.H."/>
            <person name="West J.A."/>
            <person name="Bhattacharya D."/>
            <person name="Yoon H.S."/>
        </authorList>
    </citation>
    <scope>NUCLEOTIDE SEQUENCE [LARGE SCALE GENOMIC DNA]</scope>
    <source>
        <strain evidence="2 3">CCMP1338</strain>
        <tissue evidence="2">Whole cell</tissue>
    </source>
</reference>
<dbReference type="AlphaFoldDB" id="A0AAV8USQ6"/>
<dbReference type="Gene3D" id="3.20.20.80">
    <property type="entry name" value="Glycosidases"/>
    <property type="match status" value="1"/>
</dbReference>